<evidence type="ECO:0000313" key="2">
    <source>
        <dbReference type="EMBL" id="GHI82465.1"/>
    </source>
</evidence>
<dbReference type="RefSeq" id="WP_202203389.1">
    <property type="nucleotide sequence ID" value="NZ_BAAATO010000015.1"/>
</dbReference>
<dbReference type="EMBL" id="BNED01000005">
    <property type="protein sequence ID" value="GHI82465.1"/>
    <property type="molecule type" value="Genomic_DNA"/>
</dbReference>
<name>A0ABQ3TPX0_9ACTN</name>
<dbReference type="Proteomes" id="UP000608522">
    <property type="component" value="Unassembled WGS sequence"/>
</dbReference>
<feature type="region of interest" description="Disordered" evidence="1">
    <location>
        <begin position="1"/>
        <end position="89"/>
    </location>
</feature>
<proteinExistence type="predicted"/>
<protein>
    <submittedName>
        <fullName evidence="2">Uncharacterized protein</fullName>
    </submittedName>
</protein>
<accession>A0ABQ3TPX0</accession>
<organism evidence="2 3">
    <name type="scientific">Streptomyces spororaveus</name>
    <dbReference type="NCBI Taxonomy" id="284039"/>
    <lineage>
        <taxon>Bacteria</taxon>
        <taxon>Bacillati</taxon>
        <taxon>Actinomycetota</taxon>
        <taxon>Actinomycetes</taxon>
        <taxon>Kitasatosporales</taxon>
        <taxon>Streptomycetaceae</taxon>
        <taxon>Streptomyces</taxon>
    </lineage>
</organism>
<feature type="compositionally biased region" description="Basic and acidic residues" evidence="1">
    <location>
        <begin position="1"/>
        <end position="13"/>
    </location>
</feature>
<keyword evidence="3" id="KW-1185">Reference proteome</keyword>
<reference evidence="3" key="1">
    <citation type="submission" date="2023-07" db="EMBL/GenBank/DDBJ databases">
        <title>Whole genome shotgun sequence of Streptomyces spororaveus NBRC 15456.</title>
        <authorList>
            <person name="Komaki H."/>
            <person name="Tamura T."/>
        </authorList>
    </citation>
    <scope>NUCLEOTIDE SEQUENCE [LARGE SCALE GENOMIC DNA]</scope>
    <source>
        <strain evidence="3">NBRC 15456</strain>
    </source>
</reference>
<gene>
    <name evidence="2" type="ORF">Sspor_80260</name>
</gene>
<evidence type="ECO:0000256" key="1">
    <source>
        <dbReference type="SAM" id="MobiDB-lite"/>
    </source>
</evidence>
<comment type="caution">
    <text evidence="2">The sequence shown here is derived from an EMBL/GenBank/DDBJ whole genome shotgun (WGS) entry which is preliminary data.</text>
</comment>
<sequence>MQNRTDREEDRTAGVELTTEDIANPGTAAPAPDTRLDAERQVPTYPGEATADIRGGDGSATEEETRGHEGTQPPAADEPLLGGEEAEGYRRSWSEIQGRFVDDPQEAVKSADALVAEVMQALAQTFSTRKQGLEGQWDQGEQVATEELRLALQQYRSFFDRLLKT</sequence>
<evidence type="ECO:0000313" key="3">
    <source>
        <dbReference type="Proteomes" id="UP000608522"/>
    </source>
</evidence>